<evidence type="ECO:0008006" key="6">
    <source>
        <dbReference type="Google" id="ProtNLM"/>
    </source>
</evidence>
<evidence type="ECO:0000256" key="1">
    <source>
        <dbReference type="PIRSR" id="PIRSR600246-1"/>
    </source>
</evidence>
<dbReference type="RefSeq" id="XP_058305269.1">
    <property type="nucleotide sequence ID" value="XM_058455281.1"/>
</dbReference>
<dbReference type="Gene3D" id="3.60.20.30">
    <property type="entry name" value="(Glycosyl)asparaginase"/>
    <property type="match status" value="1"/>
</dbReference>
<evidence type="ECO:0000313" key="4">
    <source>
        <dbReference type="EMBL" id="KAJ5194781.1"/>
    </source>
</evidence>
<comment type="caution">
    <text evidence="4">The sequence shown here is derived from an EMBL/GenBank/DDBJ whole genome shotgun (WGS) entry which is preliminary data.</text>
</comment>
<dbReference type="PANTHER" id="PTHR10188:SF8">
    <property type="entry name" value="THREONINE ASPARTASE 1"/>
    <property type="match status" value="1"/>
</dbReference>
<reference evidence="4" key="2">
    <citation type="journal article" date="2023" name="IMA Fungus">
        <title>Comparative genomic study of the Penicillium genus elucidates a diverse pangenome and 15 lateral gene transfer events.</title>
        <authorList>
            <person name="Petersen C."/>
            <person name="Sorensen T."/>
            <person name="Nielsen M.R."/>
            <person name="Sondergaard T.E."/>
            <person name="Sorensen J.L."/>
            <person name="Fitzpatrick D.A."/>
            <person name="Frisvad J.C."/>
            <person name="Nielsen K.L."/>
        </authorList>
    </citation>
    <scope>NUCLEOTIDE SEQUENCE</scope>
    <source>
        <strain evidence="4">IBT 15544</strain>
    </source>
</reference>
<feature type="active site" description="Nucleophile" evidence="1">
    <location>
        <position position="300"/>
    </location>
</feature>
<dbReference type="FunFam" id="3.60.20.30:FF:000007">
    <property type="entry name" value="Similar to threonine aspartase"/>
    <property type="match status" value="1"/>
</dbReference>
<dbReference type="EMBL" id="JAPQKR010000015">
    <property type="protein sequence ID" value="KAJ5194781.1"/>
    <property type="molecule type" value="Genomic_DNA"/>
</dbReference>
<evidence type="ECO:0000313" key="5">
    <source>
        <dbReference type="Proteomes" id="UP001150904"/>
    </source>
</evidence>
<dbReference type="OrthoDB" id="77601at2759"/>
<evidence type="ECO:0000256" key="3">
    <source>
        <dbReference type="SAM" id="MobiDB-lite"/>
    </source>
</evidence>
<dbReference type="InterPro" id="IPR000246">
    <property type="entry name" value="Peptidase_T2"/>
</dbReference>
<evidence type="ECO:0000256" key="2">
    <source>
        <dbReference type="PIRSR" id="PIRSR600246-3"/>
    </source>
</evidence>
<feature type="region of interest" description="Disordered" evidence="3">
    <location>
        <begin position="1"/>
        <end position="25"/>
    </location>
</feature>
<reference evidence="4" key="1">
    <citation type="submission" date="2022-12" db="EMBL/GenBank/DDBJ databases">
        <authorList>
            <person name="Petersen C."/>
        </authorList>
    </citation>
    <scope>NUCLEOTIDE SEQUENCE</scope>
    <source>
        <strain evidence="4">IBT 15544</strain>
    </source>
</reference>
<protein>
    <recommendedName>
        <fullName evidence="6">Asparaginase</fullName>
    </recommendedName>
</protein>
<sequence>MTQEADPARSRVSTAEQPAKMGRSKRKQLPCAMFVHAGAGYHSRENEGKHLLACSQATKAGLAALQAGGTAVEAVEIAIMILEDNPITNAGYGSNLTAKGVVECDASIMDHLGRSGAAGAVPNVKNPIMLARKIYDEAYRSPGMSRVPPNFLVGDGATDFAWTHNIPNVPDDALITAPARERWNIWTREIQEYEAENSPDEKEAMNPWLRRPLPPMSSSMALCTPPALDKLEAGIFPASQLNSDNDLDRIMSGTTMDGQFPRVKSRSAEESTSFFKSGPSFYPKKNLTDGEDGEDRITDTVGAIAIDRWGNIAAGSSSGGIGMKHRGRVGPAALIGIGTHVMPVDPSDSERTTTAVVTSGTGEHISSTFAASTCASRIYYGQKMGSAGVFVQVPEEEAIHAMIENEFMNHPAVQNSEVGGSIGILAVKKTDDGIGLFFAHNTESFAVASMAAGDVEPLTVMSRSRRNGVIAQGGIMIRSKK</sequence>
<name>A0A9W9JEY9_9EURO</name>
<dbReference type="PANTHER" id="PTHR10188">
    <property type="entry name" value="L-ASPARAGINASE"/>
    <property type="match status" value="1"/>
</dbReference>
<dbReference type="GO" id="GO:0004298">
    <property type="term" value="F:threonine-type endopeptidase activity"/>
    <property type="evidence" value="ECO:0007669"/>
    <property type="project" value="InterPro"/>
</dbReference>
<accession>A0A9W9JEY9</accession>
<proteinExistence type="predicted"/>
<organism evidence="4 5">
    <name type="scientific">Penicillium cinerascens</name>
    <dbReference type="NCBI Taxonomy" id="70096"/>
    <lineage>
        <taxon>Eukaryota</taxon>
        <taxon>Fungi</taxon>
        <taxon>Dikarya</taxon>
        <taxon>Ascomycota</taxon>
        <taxon>Pezizomycotina</taxon>
        <taxon>Eurotiomycetes</taxon>
        <taxon>Eurotiomycetidae</taxon>
        <taxon>Eurotiales</taxon>
        <taxon>Aspergillaceae</taxon>
        <taxon>Penicillium</taxon>
    </lineage>
</organism>
<gene>
    <name evidence="4" type="ORF">N7498_008219</name>
</gene>
<dbReference type="GO" id="GO:0051604">
    <property type="term" value="P:protein maturation"/>
    <property type="evidence" value="ECO:0007669"/>
    <property type="project" value="TreeGrafter"/>
</dbReference>
<dbReference type="AlphaFoldDB" id="A0A9W9JEY9"/>
<dbReference type="Pfam" id="PF01112">
    <property type="entry name" value="Asparaginase_2"/>
    <property type="match status" value="2"/>
</dbReference>
<dbReference type="InterPro" id="IPR037464">
    <property type="entry name" value="Taspase1"/>
</dbReference>
<dbReference type="Proteomes" id="UP001150904">
    <property type="component" value="Unassembled WGS sequence"/>
</dbReference>
<keyword evidence="5" id="KW-1185">Reference proteome</keyword>
<dbReference type="CDD" id="cd04514">
    <property type="entry name" value="Taspase1_like"/>
    <property type="match status" value="1"/>
</dbReference>
<dbReference type="GeneID" id="83182582"/>
<dbReference type="GO" id="GO:0005737">
    <property type="term" value="C:cytoplasm"/>
    <property type="evidence" value="ECO:0007669"/>
    <property type="project" value="TreeGrafter"/>
</dbReference>
<feature type="site" description="Cleavage; by autolysis" evidence="2">
    <location>
        <begin position="299"/>
        <end position="300"/>
    </location>
</feature>
<dbReference type="InterPro" id="IPR029055">
    <property type="entry name" value="Ntn_hydrolases_N"/>
</dbReference>
<dbReference type="SUPFAM" id="SSF56235">
    <property type="entry name" value="N-terminal nucleophile aminohydrolases (Ntn hydrolases)"/>
    <property type="match status" value="1"/>
</dbReference>